<organism evidence="1 2">
    <name type="scientific">Hevea brasiliensis</name>
    <name type="common">Para rubber tree</name>
    <name type="synonym">Siphonia brasiliensis</name>
    <dbReference type="NCBI Taxonomy" id="3981"/>
    <lineage>
        <taxon>Eukaryota</taxon>
        <taxon>Viridiplantae</taxon>
        <taxon>Streptophyta</taxon>
        <taxon>Embryophyta</taxon>
        <taxon>Tracheophyta</taxon>
        <taxon>Spermatophyta</taxon>
        <taxon>Magnoliopsida</taxon>
        <taxon>eudicotyledons</taxon>
        <taxon>Gunneridae</taxon>
        <taxon>Pentapetalae</taxon>
        <taxon>rosids</taxon>
        <taxon>fabids</taxon>
        <taxon>Malpighiales</taxon>
        <taxon>Euphorbiaceae</taxon>
        <taxon>Crotonoideae</taxon>
        <taxon>Micrandreae</taxon>
        <taxon>Hevea</taxon>
    </lineage>
</organism>
<dbReference type="AlphaFoldDB" id="A0A6A6K2I7"/>
<keyword evidence="2" id="KW-1185">Reference proteome</keyword>
<protein>
    <submittedName>
        <fullName evidence="1">Uncharacterized protein</fullName>
    </submittedName>
</protein>
<evidence type="ECO:0000313" key="1">
    <source>
        <dbReference type="EMBL" id="KAF2282276.1"/>
    </source>
</evidence>
<comment type="caution">
    <text evidence="1">The sequence shown here is derived from an EMBL/GenBank/DDBJ whole genome shotgun (WGS) entry which is preliminary data.</text>
</comment>
<name>A0A6A6K2I7_HEVBR</name>
<dbReference type="EMBL" id="JAAGAX010000422">
    <property type="protein sequence ID" value="KAF2282276.1"/>
    <property type="molecule type" value="Genomic_DNA"/>
</dbReference>
<reference evidence="1 2" key="1">
    <citation type="journal article" date="2020" name="Mol. Plant">
        <title>The Chromosome-Based Rubber Tree Genome Provides New Insights into Spurge Genome Evolution and Rubber Biosynthesis.</title>
        <authorList>
            <person name="Liu J."/>
            <person name="Shi C."/>
            <person name="Shi C.C."/>
            <person name="Li W."/>
            <person name="Zhang Q.J."/>
            <person name="Zhang Y."/>
            <person name="Li K."/>
            <person name="Lu H.F."/>
            <person name="Shi C."/>
            <person name="Zhu S.T."/>
            <person name="Xiao Z.Y."/>
            <person name="Nan H."/>
            <person name="Yue Y."/>
            <person name="Zhu X.G."/>
            <person name="Wu Y."/>
            <person name="Hong X.N."/>
            <person name="Fan G.Y."/>
            <person name="Tong Y."/>
            <person name="Zhang D."/>
            <person name="Mao C.L."/>
            <person name="Liu Y.L."/>
            <person name="Hao S.J."/>
            <person name="Liu W.Q."/>
            <person name="Lv M.Q."/>
            <person name="Zhang H.B."/>
            <person name="Liu Y."/>
            <person name="Hu-Tang G.R."/>
            <person name="Wang J.P."/>
            <person name="Wang J.H."/>
            <person name="Sun Y.H."/>
            <person name="Ni S.B."/>
            <person name="Chen W.B."/>
            <person name="Zhang X.C."/>
            <person name="Jiao Y.N."/>
            <person name="Eichler E.E."/>
            <person name="Li G.H."/>
            <person name="Liu X."/>
            <person name="Gao L.Z."/>
        </authorList>
    </citation>
    <scope>NUCLEOTIDE SEQUENCE [LARGE SCALE GENOMIC DNA]</scope>
    <source>
        <strain evidence="2">cv. GT1</strain>
        <tissue evidence="1">Leaf</tissue>
    </source>
</reference>
<evidence type="ECO:0000313" key="2">
    <source>
        <dbReference type="Proteomes" id="UP000467840"/>
    </source>
</evidence>
<dbReference type="Proteomes" id="UP000467840">
    <property type="component" value="Unassembled WGS sequence"/>
</dbReference>
<sequence>MQREGIKPREMRRMALTSGHCMWDLPSGFEEGTASGARGQFAWPTSSFMQRELGGRNYPAQWKTTWWDPSGCRPKHFPWHFEMLTRELGVKPQPSVGAKSNVLPKFMSSSRMREELGSIGMRLDKVEGHLSREQAIVDRIEDHLIRGDDRFEELGSRVSELGEGLEETRSEFQAALKETRDKLVPEIEALKLLMPKRCPQ</sequence>
<proteinExistence type="predicted"/>
<accession>A0A6A6K2I7</accession>
<gene>
    <name evidence="1" type="ORF">GH714_044013</name>
</gene>